<organism evidence="10 11">
    <name type="scientific">Candidatus Alistipes intestinigallinarum</name>
    <dbReference type="NCBI Taxonomy" id="2838440"/>
    <lineage>
        <taxon>Bacteria</taxon>
        <taxon>Pseudomonadati</taxon>
        <taxon>Bacteroidota</taxon>
        <taxon>Bacteroidia</taxon>
        <taxon>Bacteroidales</taxon>
        <taxon>Rikenellaceae</taxon>
        <taxon>Alistipes</taxon>
    </lineage>
</organism>
<feature type="transmembrane region" description="Helical" evidence="8">
    <location>
        <begin position="78"/>
        <end position="99"/>
    </location>
</feature>
<keyword evidence="3" id="KW-0328">Glycosyltransferase</keyword>
<feature type="transmembrane region" description="Helical" evidence="8">
    <location>
        <begin position="269"/>
        <end position="286"/>
    </location>
</feature>
<dbReference type="Pfam" id="PF13231">
    <property type="entry name" value="PMT_2"/>
    <property type="match status" value="1"/>
</dbReference>
<evidence type="ECO:0000256" key="5">
    <source>
        <dbReference type="ARBA" id="ARBA00022692"/>
    </source>
</evidence>
<evidence type="ECO:0000313" key="11">
    <source>
        <dbReference type="Proteomes" id="UP000886844"/>
    </source>
</evidence>
<dbReference type="InterPro" id="IPR038731">
    <property type="entry name" value="RgtA/B/C-like"/>
</dbReference>
<feature type="transmembrane region" description="Helical" evidence="8">
    <location>
        <begin position="156"/>
        <end position="182"/>
    </location>
</feature>
<reference evidence="10" key="2">
    <citation type="submission" date="2021-04" db="EMBL/GenBank/DDBJ databases">
        <authorList>
            <person name="Gilroy R."/>
        </authorList>
    </citation>
    <scope>NUCLEOTIDE SEQUENCE</scope>
    <source>
        <strain evidence="10">5134</strain>
    </source>
</reference>
<keyword evidence="2" id="KW-1003">Cell membrane</keyword>
<gene>
    <name evidence="10" type="ORF">H9828_05840</name>
</gene>
<evidence type="ECO:0000256" key="1">
    <source>
        <dbReference type="ARBA" id="ARBA00004651"/>
    </source>
</evidence>
<dbReference type="GO" id="GO:0016763">
    <property type="term" value="F:pentosyltransferase activity"/>
    <property type="evidence" value="ECO:0007669"/>
    <property type="project" value="TreeGrafter"/>
</dbReference>
<dbReference type="AlphaFoldDB" id="A0A9D1Z026"/>
<evidence type="ECO:0000256" key="4">
    <source>
        <dbReference type="ARBA" id="ARBA00022679"/>
    </source>
</evidence>
<dbReference type="PANTHER" id="PTHR33908">
    <property type="entry name" value="MANNOSYLTRANSFERASE YKCB-RELATED"/>
    <property type="match status" value="1"/>
</dbReference>
<dbReference type="GO" id="GO:0005886">
    <property type="term" value="C:plasma membrane"/>
    <property type="evidence" value="ECO:0007669"/>
    <property type="project" value="UniProtKB-SubCell"/>
</dbReference>
<evidence type="ECO:0000259" key="9">
    <source>
        <dbReference type="Pfam" id="PF13231"/>
    </source>
</evidence>
<dbReference type="PANTHER" id="PTHR33908:SF11">
    <property type="entry name" value="MEMBRANE PROTEIN"/>
    <property type="match status" value="1"/>
</dbReference>
<feature type="transmembrane region" description="Helical" evidence="8">
    <location>
        <begin position="322"/>
        <end position="343"/>
    </location>
</feature>
<dbReference type="InterPro" id="IPR050297">
    <property type="entry name" value="LipidA_mod_glycosyltrf_83"/>
</dbReference>
<protein>
    <submittedName>
        <fullName evidence="10">Glycosyltransferase family 39 protein</fullName>
    </submittedName>
</protein>
<name>A0A9D1Z026_9BACT</name>
<accession>A0A9D1Z026</accession>
<comment type="subcellular location">
    <subcellularLocation>
        <location evidence="1">Cell membrane</location>
        <topology evidence="1">Multi-pass membrane protein</topology>
    </subcellularLocation>
</comment>
<feature type="transmembrane region" description="Helical" evidence="8">
    <location>
        <begin position="234"/>
        <end position="257"/>
    </location>
</feature>
<comment type="caution">
    <text evidence="10">The sequence shown here is derived from an EMBL/GenBank/DDBJ whole genome shotgun (WGS) entry which is preliminary data.</text>
</comment>
<proteinExistence type="predicted"/>
<evidence type="ECO:0000256" key="2">
    <source>
        <dbReference type="ARBA" id="ARBA00022475"/>
    </source>
</evidence>
<keyword evidence="4" id="KW-0808">Transferase</keyword>
<keyword evidence="5 8" id="KW-0812">Transmembrane</keyword>
<dbReference type="EMBL" id="DXDA01000050">
    <property type="protein sequence ID" value="HIY68917.1"/>
    <property type="molecule type" value="Genomic_DNA"/>
</dbReference>
<reference evidence="10" key="1">
    <citation type="journal article" date="2021" name="PeerJ">
        <title>Extensive microbial diversity within the chicken gut microbiome revealed by metagenomics and culture.</title>
        <authorList>
            <person name="Gilroy R."/>
            <person name="Ravi A."/>
            <person name="Getino M."/>
            <person name="Pursley I."/>
            <person name="Horton D.L."/>
            <person name="Alikhan N.F."/>
            <person name="Baker D."/>
            <person name="Gharbi K."/>
            <person name="Hall N."/>
            <person name="Watson M."/>
            <person name="Adriaenssens E.M."/>
            <person name="Foster-Nyarko E."/>
            <person name="Jarju S."/>
            <person name="Secka A."/>
            <person name="Antonio M."/>
            <person name="Oren A."/>
            <person name="Chaudhuri R.R."/>
            <person name="La Ragione R."/>
            <person name="Hildebrand F."/>
            <person name="Pallen M.J."/>
        </authorList>
    </citation>
    <scope>NUCLEOTIDE SEQUENCE</scope>
    <source>
        <strain evidence="10">5134</strain>
    </source>
</reference>
<feature type="transmembrane region" description="Helical" evidence="8">
    <location>
        <begin position="111"/>
        <end position="144"/>
    </location>
</feature>
<keyword evidence="6 8" id="KW-1133">Transmembrane helix</keyword>
<feature type="domain" description="Glycosyltransferase RgtA/B/C/D-like" evidence="9">
    <location>
        <begin position="58"/>
        <end position="212"/>
    </location>
</feature>
<dbReference type="Proteomes" id="UP000886844">
    <property type="component" value="Unassembled WGS sequence"/>
</dbReference>
<sequence>MKASLKKLYASWGPDRLVLCWLGVWWLANVIQAGCTQLANDEAYYHMFAERLSWGYFDHPPMTALLVWLGERLFGGELGVRFCFTLLQPLYLWVLWRLIRPAEATRRDAVLFVTIAAATLMLQLYGFIAVPDGPLLFTAALFLWAFRSFTEERRGAWFWLGVTMALMAYSKYHGALVVLFALTVTPRRLFLRPGLYLAGAVTLLLLVPHLLWQYHHDWASFAYHLSGRNAVFRVSYVTDFLANMLVVFNPFFVPLYVQAWRKTKTRTPLERLLRLLPVGFIGFFLLSSLRGYVQPQWVIVASFGLLYLLFDYARRHPRTRRYVLRAGLTTVVLVAVVRLVMIFNPTDIRFEVFHNPESYGAIASEAGGRPVVFRHGYATAAKYAFYTGGEAYCQPNIRYRTHQWQFRDDDARFTGREVLVECTPDADSTRDVRTIRLANGRTFTWFVDPSFHPVRRVDISFEGLPERVAPGDTLHLTLRLANPYPYAIRIGEGDTALTMLWKHGRFRVEEFSTGAHFTLPADTAVEQEVRFVVPEPLAGETFDAGFALRREGYTNWFNGKPVPTEVGSGRLE</sequence>
<evidence type="ECO:0000256" key="6">
    <source>
        <dbReference type="ARBA" id="ARBA00022989"/>
    </source>
</evidence>
<dbReference type="GO" id="GO:0009103">
    <property type="term" value="P:lipopolysaccharide biosynthetic process"/>
    <property type="evidence" value="ECO:0007669"/>
    <property type="project" value="UniProtKB-ARBA"/>
</dbReference>
<evidence type="ECO:0000313" key="10">
    <source>
        <dbReference type="EMBL" id="HIY68917.1"/>
    </source>
</evidence>
<keyword evidence="7 8" id="KW-0472">Membrane</keyword>
<evidence type="ECO:0000256" key="8">
    <source>
        <dbReference type="SAM" id="Phobius"/>
    </source>
</evidence>
<evidence type="ECO:0000256" key="7">
    <source>
        <dbReference type="ARBA" id="ARBA00023136"/>
    </source>
</evidence>
<feature type="transmembrane region" description="Helical" evidence="8">
    <location>
        <begin position="194"/>
        <end position="214"/>
    </location>
</feature>
<evidence type="ECO:0000256" key="3">
    <source>
        <dbReference type="ARBA" id="ARBA00022676"/>
    </source>
</evidence>
<feature type="transmembrane region" description="Helical" evidence="8">
    <location>
        <begin position="292"/>
        <end position="310"/>
    </location>
</feature>